<dbReference type="Proteomes" id="UP000006447">
    <property type="component" value="Unassembled WGS sequence"/>
</dbReference>
<sequence>MPHNTSTPTRDDGLQGKVALITGGSSGIGQALAVAYARAGATSVIGYYTGDPHDVNDTVKQVEAIGGQCTAVAVDVRDSGQVETFAQSAIDIYGRLDIAVANAGILRQASLAELDDAAWDDMLSVDLTGVLRTFRSAASRMTGPGAMVAISSIAGGVYGWDHHAHYAAAKAGVLGLCRSLATELAESGIRVNAVIPGLIETPQSLDGVNSLGPEGLADIGKIIPWGRVGCADEVARVVRFLTSEDAGFVTGQQIIVDGGLTVRWPK</sequence>
<dbReference type="FunFam" id="3.40.50.720:FF:000084">
    <property type="entry name" value="Short-chain dehydrogenase reductase"/>
    <property type="match status" value="1"/>
</dbReference>
<dbReference type="SUPFAM" id="SSF51735">
    <property type="entry name" value="NAD(P)-binding Rossmann-fold domains"/>
    <property type="match status" value="1"/>
</dbReference>
<dbReference type="InterPro" id="IPR036291">
    <property type="entry name" value="NAD(P)-bd_dom_sf"/>
</dbReference>
<proteinExistence type="inferred from homology"/>
<organism evidence="3 4">
    <name type="scientific">Rhodococcus opacus RKJ300 = JCM 13270</name>
    <dbReference type="NCBI Taxonomy" id="1165867"/>
    <lineage>
        <taxon>Bacteria</taxon>
        <taxon>Bacillati</taxon>
        <taxon>Actinomycetota</taxon>
        <taxon>Actinomycetes</taxon>
        <taxon>Mycobacteriales</taxon>
        <taxon>Nocardiaceae</taxon>
        <taxon>Rhodococcus</taxon>
    </lineage>
</organism>
<name>I0WPB9_RHOOP</name>
<evidence type="ECO:0000256" key="1">
    <source>
        <dbReference type="ARBA" id="ARBA00006484"/>
    </source>
</evidence>
<accession>I0WPB9</accession>
<reference evidence="3 4" key="1">
    <citation type="journal article" date="2012" name="J. Bacteriol.">
        <title>Draft genome sequence of the nitrophenol-degrading actinomycete Rhodococcus imtechensis RKJ300.</title>
        <authorList>
            <person name="Vikram S."/>
            <person name="Kumar S."/>
            <person name="Subramanian S."/>
            <person name="Raghava G.P."/>
        </authorList>
    </citation>
    <scope>NUCLEOTIDE SEQUENCE [LARGE SCALE GENOMIC DNA]</scope>
    <source>
        <strain evidence="3 4">RKJ300</strain>
    </source>
</reference>
<dbReference type="InterPro" id="IPR002347">
    <property type="entry name" value="SDR_fam"/>
</dbReference>
<dbReference type="Pfam" id="PF13561">
    <property type="entry name" value="adh_short_C2"/>
    <property type="match status" value="1"/>
</dbReference>
<comment type="caution">
    <text evidence="3">The sequence shown here is derived from an EMBL/GenBank/DDBJ whole genome shotgun (WGS) entry which is preliminary data.</text>
</comment>
<protein>
    <submittedName>
        <fullName evidence="3">3-oxoacyl-ACP reductase</fullName>
    </submittedName>
</protein>
<evidence type="ECO:0000313" key="3">
    <source>
        <dbReference type="EMBL" id="EID78235.1"/>
    </source>
</evidence>
<dbReference type="RefSeq" id="WP_007298645.1">
    <property type="nucleotide sequence ID" value="NZ_AJJH01000106.1"/>
</dbReference>
<keyword evidence="2" id="KW-0560">Oxidoreductase</keyword>
<dbReference type="PROSITE" id="PS00061">
    <property type="entry name" value="ADH_SHORT"/>
    <property type="match status" value="1"/>
</dbReference>
<dbReference type="InterPro" id="IPR020904">
    <property type="entry name" value="Sc_DH/Rdtase_CS"/>
</dbReference>
<dbReference type="PRINTS" id="PR00080">
    <property type="entry name" value="SDRFAMILY"/>
</dbReference>
<dbReference type="EMBL" id="AJJH01000106">
    <property type="protein sequence ID" value="EID78235.1"/>
    <property type="molecule type" value="Genomic_DNA"/>
</dbReference>
<dbReference type="GO" id="GO:0016616">
    <property type="term" value="F:oxidoreductase activity, acting on the CH-OH group of donors, NAD or NADP as acceptor"/>
    <property type="evidence" value="ECO:0007669"/>
    <property type="project" value="TreeGrafter"/>
</dbReference>
<gene>
    <name evidence="3" type="ORF">W59_19768</name>
</gene>
<dbReference type="Gene3D" id="3.40.50.720">
    <property type="entry name" value="NAD(P)-binding Rossmann-like Domain"/>
    <property type="match status" value="1"/>
</dbReference>
<comment type="similarity">
    <text evidence="1">Belongs to the short-chain dehydrogenases/reductases (SDR) family.</text>
</comment>
<dbReference type="PATRIC" id="fig|1165867.3.peg.4034"/>
<evidence type="ECO:0000256" key="2">
    <source>
        <dbReference type="ARBA" id="ARBA00023002"/>
    </source>
</evidence>
<evidence type="ECO:0000313" key="4">
    <source>
        <dbReference type="Proteomes" id="UP000006447"/>
    </source>
</evidence>
<dbReference type="PRINTS" id="PR00081">
    <property type="entry name" value="GDHRDH"/>
</dbReference>
<dbReference type="AlphaFoldDB" id="I0WPB9"/>
<dbReference type="PANTHER" id="PTHR42760">
    <property type="entry name" value="SHORT-CHAIN DEHYDROGENASES/REDUCTASES FAMILY MEMBER"/>
    <property type="match status" value="1"/>
</dbReference>